<dbReference type="InterPro" id="IPR053930">
    <property type="entry name" value="RapZ-like_N"/>
</dbReference>
<name>A0A6J4PQ74_9ACTN</name>
<dbReference type="PANTHER" id="PTHR30448:SF0">
    <property type="entry name" value="RNASE ADAPTER PROTEIN RAPZ"/>
    <property type="match status" value="1"/>
</dbReference>
<dbReference type="InterPro" id="IPR027417">
    <property type="entry name" value="P-loop_NTPase"/>
</dbReference>
<proteinExistence type="inferred from homology"/>
<feature type="domain" description="RapZ C-terminal" evidence="6">
    <location>
        <begin position="181"/>
        <end position="304"/>
    </location>
</feature>
<keyword evidence="2 4" id="KW-0067">ATP-binding</keyword>
<feature type="binding site" evidence="4">
    <location>
        <begin position="25"/>
        <end position="32"/>
    </location>
    <ligand>
        <name>ATP</name>
        <dbReference type="ChEBI" id="CHEBI:30616"/>
    </ligand>
</feature>
<evidence type="ECO:0000256" key="3">
    <source>
        <dbReference type="ARBA" id="ARBA00023134"/>
    </source>
</evidence>
<dbReference type="PIRSF" id="PIRSF005052">
    <property type="entry name" value="P-loopkin"/>
    <property type="match status" value="1"/>
</dbReference>
<gene>
    <name evidence="7" type="ORF">AVDCRST_MAG37-63</name>
</gene>
<protein>
    <submittedName>
        <fullName evidence="7">RNase adapter protein RapZ</fullName>
    </submittedName>
</protein>
<accession>A0A6J4PQ74</accession>
<organism evidence="7">
    <name type="scientific">uncultured Rubrobacteraceae bacterium</name>
    <dbReference type="NCBI Taxonomy" id="349277"/>
    <lineage>
        <taxon>Bacteria</taxon>
        <taxon>Bacillati</taxon>
        <taxon>Actinomycetota</taxon>
        <taxon>Rubrobacteria</taxon>
        <taxon>Rubrobacterales</taxon>
        <taxon>Rubrobacteraceae</taxon>
        <taxon>environmental samples</taxon>
    </lineage>
</organism>
<dbReference type="Pfam" id="PF22740">
    <property type="entry name" value="PapZ_C"/>
    <property type="match status" value="1"/>
</dbReference>
<dbReference type="PANTHER" id="PTHR30448">
    <property type="entry name" value="RNASE ADAPTER PROTEIN RAPZ"/>
    <property type="match status" value="1"/>
</dbReference>
<dbReference type="InterPro" id="IPR053931">
    <property type="entry name" value="RapZ_C"/>
</dbReference>
<keyword evidence="1 4" id="KW-0547">Nucleotide-binding</keyword>
<dbReference type="SUPFAM" id="SSF52540">
    <property type="entry name" value="P-loop containing nucleoside triphosphate hydrolases"/>
    <property type="match status" value="1"/>
</dbReference>
<dbReference type="AlphaFoldDB" id="A0A6J4PQ74"/>
<evidence type="ECO:0000256" key="2">
    <source>
        <dbReference type="ARBA" id="ARBA00022840"/>
    </source>
</evidence>
<keyword evidence="3 4" id="KW-0342">GTP-binding</keyword>
<dbReference type="EMBL" id="CADCVD010000004">
    <property type="protein sequence ID" value="CAA9422892.1"/>
    <property type="molecule type" value="Genomic_DNA"/>
</dbReference>
<dbReference type="InterPro" id="IPR005337">
    <property type="entry name" value="RapZ-like"/>
</dbReference>
<evidence type="ECO:0000256" key="4">
    <source>
        <dbReference type="HAMAP-Rule" id="MF_00636"/>
    </source>
</evidence>
<dbReference type="NCBIfam" id="NF003828">
    <property type="entry name" value="PRK05416.1"/>
    <property type="match status" value="1"/>
</dbReference>
<dbReference type="GO" id="GO:0005525">
    <property type="term" value="F:GTP binding"/>
    <property type="evidence" value="ECO:0007669"/>
    <property type="project" value="UniProtKB-UniRule"/>
</dbReference>
<dbReference type="GO" id="GO:0005524">
    <property type="term" value="F:ATP binding"/>
    <property type="evidence" value="ECO:0007669"/>
    <property type="project" value="UniProtKB-UniRule"/>
</dbReference>
<feature type="domain" description="RapZ-like N-terminal" evidence="5">
    <location>
        <begin position="20"/>
        <end position="171"/>
    </location>
</feature>
<feature type="binding site" evidence="4">
    <location>
        <begin position="76"/>
        <end position="79"/>
    </location>
    <ligand>
        <name>GTP</name>
        <dbReference type="ChEBI" id="CHEBI:37565"/>
    </ligand>
</feature>
<evidence type="ECO:0000313" key="7">
    <source>
        <dbReference type="EMBL" id="CAA9422892.1"/>
    </source>
</evidence>
<evidence type="ECO:0000259" key="6">
    <source>
        <dbReference type="Pfam" id="PF22740"/>
    </source>
</evidence>
<reference evidence="7" key="1">
    <citation type="submission" date="2020-02" db="EMBL/GenBank/DDBJ databases">
        <authorList>
            <person name="Meier V. D."/>
        </authorList>
    </citation>
    <scope>NUCLEOTIDE SEQUENCE</scope>
    <source>
        <strain evidence="7">AVDCRST_MAG37</strain>
    </source>
</reference>
<dbReference type="Pfam" id="PF03668">
    <property type="entry name" value="RapZ-like_N"/>
    <property type="match status" value="1"/>
</dbReference>
<evidence type="ECO:0000259" key="5">
    <source>
        <dbReference type="Pfam" id="PF03668"/>
    </source>
</evidence>
<evidence type="ECO:0000256" key="1">
    <source>
        <dbReference type="ARBA" id="ARBA00022741"/>
    </source>
</evidence>
<dbReference type="HAMAP" id="MF_00636">
    <property type="entry name" value="RapZ_like"/>
    <property type="match status" value="1"/>
</dbReference>
<sequence>MSYGAPLARGSKTSAGKRRVVVITGLSGAGKTNALKAFEDAGYYCIDNLPPSMISDVLALAPLEEREETGVVVVVDIRGRKYFGDEIEEGLGALHGEGGWEPQVIFIEADDPTLVMRYKESRRPHPAAKDGDVLAAIQGERRDLSGLREIADVVVDTSSLSAADSKRRFARLVHSHANRLSVSLISFGFKHGAPLDVDMLLDVRFLPNPHYDPELRPLTGHDEPVRDAVLGQKDTGQFLARLRDLLAFLIPRYAAEGKTYFTLGIGCTGGRHRSVAIVEDLARHLREEEIEGPAIDLFVRHRDVKL</sequence>